<evidence type="ECO:0000313" key="1">
    <source>
        <dbReference type="EMBL" id="KAJ8316050.1"/>
    </source>
</evidence>
<proteinExistence type="predicted"/>
<keyword evidence="2" id="KW-1185">Reference proteome</keyword>
<dbReference type="PANTHER" id="PTHR34415">
    <property type="entry name" value="INTEGRASE CATALYTIC DOMAIN-CONTAINING PROTEIN"/>
    <property type="match status" value="1"/>
</dbReference>
<sequence>MHYTFDFSKNLTILHRSRQMGPIYFVSPVKVFLFGVRLDGLPIPLSVRRDWLILIQNSTHQREDCANSHGPNAVILMIHHSFHNYDYGEKECGIHADNCGDNNFVEKSHFKGLLTDGRH</sequence>
<comment type="caution">
    <text evidence="1">The sequence shown here is derived from an EMBL/GenBank/DDBJ whole genome shotgun (WGS) entry which is preliminary data.</text>
</comment>
<dbReference type="EMBL" id="JARBDR010000328">
    <property type="protein sequence ID" value="KAJ8316050.1"/>
    <property type="molecule type" value="Genomic_DNA"/>
</dbReference>
<evidence type="ECO:0000313" key="2">
    <source>
        <dbReference type="Proteomes" id="UP001217089"/>
    </source>
</evidence>
<name>A0ABQ9FK51_TEGGR</name>
<dbReference type="Proteomes" id="UP001217089">
    <property type="component" value="Unassembled WGS sequence"/>
</dbReference>
<accession>A0ABQ9FK51</accession>
<organism evidence="1 2">
    <name type="scientific">Tegillarca granosa</name>
    <name type="common">Malaysian cockle</name>
    <name type="synonym">Anadara granosa</name>
    <dbReference type="NCBI Taxonomy" id="220873"/>
    <lineage>
        <taxon>Eukaryota</taxon>
        <taxon>Metazoa</taxon>
        <taxon>Spiralia</taxon>
        <taxon>Lophotrochozoa</taxon>
        <taxon>Mollusca</taxon>
        <taxon>Bivalvia</taxon>
        <taxon>Autobranchia</taxon>
        <taxon>Pteriomorphia</taxon>
        <taxon>Arcoida</taxon>
        <taxon>Arcoidea</taxon>
        <taxon>Arcidae</taxon>
        <taxon>Tegillarca</taxon>
    </lineage>
</organism>
<gene>
    <name evidence="1" type="ORF">KUTeg_006064</name>
</gene>
<reference evidence="1 2" key="1">
    <citation type="submission" date="2022-12" db="EMBL/GenBank/DDBJ databases">
        <title>Chromosome-level genome of Tegillarca granosa.</title>
        <authorList>
            <person name="Kim J."/>
        </authorList>
    </citation>
    <scope>NUCLEOTIDE SEQUENCE [LARGE SCALE GENOMIC DNA]</scope>
    <source>
        <strain evidence="1">Teg-2019</strain>
        <tissue evidence="1">Adductor muscle</tissue>
    </source>
</reference>
<dbReference type="PANTHER" id="PTHR34415:SF1">
    <property type="entry name" value="INTEGRASE CATALYTIC DOMAIN-CONTAINING PROTEIN"/>
    <property type="match status" value="1"/>
</dbReference>
<protein>
    <submittedName>
        <fullName evidence="1">Uncharacterized protein</fullName>
    </submittedName>
</protein>